<dbReference type="GO" id="GO:0022857">
    <property type="term" value="F:transmembrane transporter activity"/>
    <property type="evidence" value="ECO:0007669"/>
    <property type="project" value="UniProtKB-UniRule"/>
</dbReference>
<keyword evidence="7 9" id="KW-0472">Membrane</keyword>
<evidence type="ECO:0000313" key="12">
    <source>
        <dbReference type="Proteomes" id="UP000294576"/>
    </source>
</evidence>
<evidence type="ECO:0000256" key="8">
    <source>
        <dbReference type="ARBA" id="ARBA00038436"/>
    </source>
</evidence>
<feature type="transmembrane region" description="Helical" evidence="9">
    <location>
        <begin position="134"/>
        <end position="151"/>
    </location>
</feature>
<comment type="subunit">
    <text evidence="9">The complex comprises the extracytoplasmic solute receptor protein and the two transmembrane proteins.</text>
</comment>
<dbReference type="PANTHER" id="PTHR35011">
    <property type="entry name" value="2,3-DIKETO-L-GULONATE TRAP TRANSPORTER SMALL PERMEASE PROTEIN YIAM"/>
    <property type="match status" value="1"/>
</dbReference>
<evidence type="ECO:0000256" key="7">
    <source>
        <dbReference type="ARBA" id="ARBA00023136"/>
    </source>
</evidence>
<evidence type="ECO:0000259" key="10">
    <source>
        <dbReference type="Pfam" id="PF04290"/>
    </source>
</evidence>
<keyword evidence="4 9" id="KW-0997">Cell inner membrane</keyword>
<evidence type="ECO:0000256" key="9">
    <source>
        <dbReference type="RuleBase" id="RU369079"/>
    </source>
</evidence>
<dbReference type="Proteomes" id="UP000294576">
    <property type="component" value="Unassembled WGS sequence"/>
</dbReference>
<comment type="similarity">
    <text evidence="8 9">Belongs to the TRAP transporter small permease family.</text>
</comment>
<comment type="caution">
    <text evidence="9">Lacks conserved residue(s) required for the propagation of feature annotation.</text>
</comment>
<keyword evidence="5 9" id="KW-0812">Transmembrane</keyword>
<dbReference type="EMBL" id="SMBH01000018">
    <property type="protein sequence ID" value="TCU11151.1"/>
    <property type="molecule type" value="Genomic_DNA"/>
</dbReference>
<dbReference type="Pfam" id="PF04290">
    <property type="entry name" value="DctQ"/>
    <property type="match status" value="1"/>
</dbReference>
<dbReference type="RefSeq" id="WP_087000525.1">
    <property type="nucleotide sequence ID" value="NZ_FWER01000022.1"/>
</dbReference>
<gene>
    <name evidence="11" type="ORF">EV132_11821</name>
</gene>
<dbReference type="OrthoDB" id="9794346at2"/>
<evidence type="ECO:0000256" key="2">
    <source>
        <dbReference type="ARBA" id="ARBA00022448"/>
    </source>
</evidence>
<evidence type="ECO:0000256" key="1">
    <source>
        <dbReference type="ARBA" id="ARBA00004429"/>
    </source>
</evidence>
<evidence type="ECO:0000256" key="4">
    <source>
        <dbReference type="ARBA" id="ARBA00022519"/>
    </source>
</evidence>
<evidence type="ECO:0000256" key="6">
    <source>
        <dbReference type="ARBA" id="ARBA00022989"/>
    </source>
</evidence>
<organism evidence="11 12">
    <name type="scientific">Rhizobium sullae</name>
    <name type="common">Rhizobium hedysari</name>
    <dbReference type="NCBI Taxonomy" id="50338"/>
    <lineage>
        <taxon>Bacteria</taxon>
        <taxon>Pseudomonadati</taxon>
        <taxon>Pseudomonadota</taxon>
        <taxon>Alphaproteobacteria</taxon>
        <taxon>Hyphomicrobiales</taxon>
        <taxon>Rhizobiaceae</taxon>
        <taxon>Rhizobium/Agrobacterium group</taxon>
        <taxon>Rhizobium</taxon>
    </lineage>
</organism>
<dbReference type="GO" id="GO:0005886">
    <property type="term" value="C:plasma membrane"/>
    <property type="evidence" value="ECO:0007669"/>
    <property type="project" value="UniProtKB-SubCell"/>
</dbReference>
<sequence>MSGLLSLSRVIDAINTFLGKSVSWLLLAAVLISAINATTRKLFNLSSNAWLEAQWYLFSAAFLIAAAWTLLGSEHVKVDLVYGQLPRRAQLWIEILGTIFFLFPFCLITTYLSWPIVVSKFVSGEVSNNTGGLLLWPVWALIPAGFGLLTLQGLSELIKRIAILKGDLPDAIALADAEAQIL</sequence>
<dbReference type="InterPro" id="IPR055348">
    <property type="entry name" value="DctQ"/>
</dbReference>
<keyword evidence="6 9" id="KW-1133">Transmembrane helix</keyword>
<comment type="subcellular location">
    <subcellularLocation>
        <location evidence="1 9">Cell inner membrane</location>
        <topology evidence="1 9">Multi-pass membrane protein</topology>
    </subcellularLocation>
</comment>
<dbReference type="PANTHER" id="PTHR35011:SF4">
    <property type="entry name" value="SLL1102 PROTEIN"/>
    <property type="match status" value="1"/>
</dbReference>
<comment type="caution">
    <text evidence="11">The sequence shown here is derived from an EMBL/GenBank/DDBJ whole genome shotgun (WGS) entry which is preliminary data.</text>
</comment>
<feature type="transmembrane region" description="Helical" evidence="9">
    <location>
        <begin position="53"/>
        <end position="71"/>
    </location>
</feature>
<name>A0A4R3PUP1_RHISU</name>
<feature type="domain" description="Tripartite ATP-independent periplasmic transporters DctQ component" evidence="10">
    <location>
        <begin position="30"/>
        <end position="161"/>
    </location>
</feature>
<evidence type="ECO:0000256" key="3">
    <source>
        <dbReference type="ARBA" id="ARBA00022475"/>
    </source>
</evidence>
<keyword evidence="2 9" id="KW-0813">Transport</keyword>
<proteinExistence type="inferred from homology"/>
<dbReference type="InterPro" id="IPR007387">
    <property type="entry name" value="TRAP_DctQ"/>
</dbReference>
<evidence type="ECO:0000256" key="5">
    <source>
        <dbReference type="ARBA" id="ARBA00022692"/>
    </source>
</evidence>
<keyword evidence="3" id="KW-1003">Cell membrane</keyword>
<feature type="transmembrane region" description="Helical" evidence="9">
    <location>
        <begin position="91"/>
        <end position="114"/>
    </location>
</feature>
<evidence type="ECO:0000313" key="11">
    <source>
        <dbReference type="EMBL" id="TCU11151.1"/>
    </source>
</evidence>
<accession>A0A4R3PUP1</accession>
<dbReference type="AlphaFoldDB" id="A0A4R3PUP1"/>
<comment type="function">
    <text evidence="9">Part of the tripartite ATP-independent periplasmic (TRAP) transport system.</text>
</comment>
<reference evidence="11 12" key="1">
    <citation type="submission" date="2019-03" db="EMBL/GenBank/DDBJ databases">
        <title>Genomic Encyclopedia of Type Strains, Phase IV (KMG-V): Genome sequencing to study the core and pangenomes of soil and plant-associated prokaryotes.</title>
        <authorList>
            <person name="Whitman W."/>
        </authorList>
    </citation>
    <scope>NUCLEOTIDE SEQUENCE [LARGE SCALE GENOMIC DNA]</scope>
    <source>
        <strain evidence="11 12">Hc14</strain>
    </source>
</reference>
<protein>
    <recommendedName>
        <fullName evidence="9">TRAP transporter small permease protein</fullName>
    </recommendedName>
</protein>